<keyword evidence="3" id="KW-1185">Reference proteome</keyword>
<dbReference type="EMBL" id="AOMF01000174">
    <property type="protein sequence ID" value="EMA49503.1"/>
    <property type="molecule type" value="Genomic_DNA"/>
</dbReference>
<dbReference type="STRING" id="1227457.C451_18243"/>
<gene>
    <name evidence="2" type="ORF">C451_18243</name>
</gene>
<name>M0MW35_9EURY</name>
<evidence type="ECO:0000313" key="2">
    <source>
        <dbReference type="EMBL" id="EMA49503.1"/>
    </source>
</evidence>
<sequence>MTCDPGAHDARSVCNTAARSSAACSAENRSLTAGAAADSRSEMSSSSRPIAVANVGRPLVEDDPALAVGHGVANVADRGNDRDEPARHRFEQRNGEQRVFAP</sequence>
<organism evidence="2 3">
    <name type="scientific">Halococcus thailandensis JCM 13552</name>
    <dbReference type="NCBI Taxonomy" id="1227457"/>
    <lineage>
        <taxon>Archaea</taxon>
        <taxon>Methanobacteriati</taxon>
        <taxon>Methanobacteriota</taxon>
        <taxon>Stenosarchaea group</taxon>
        <taxon>Halobacteria</taxon>
        <taxon>Halobacteriales</taxon>
        <taxon>Halococcaceae</taxon>
        <taxon>Halococcus</taxon>
    </lineage>
</organism>
<dbReference type="AlphaFoldDB" id="M0MW35"/>
<dbReference type="Proteomes" id="UP000011680">
    <property type="component" value="Unassembled WGS sequence"/>
</dbReference>
<reference evidence="2 3" key="1">
    <citation type="journal article" date="2014" name="PLoS Genet.">
        <title>Phylogenetically driven sequencing of extremely halophilic archaea reveals strategies for static and dynamic osmo-response.</title>
        <authorList>
            <person name="Becker E.A."/>
            <person name="Seitzer P.M."/>
            <person name="Tritt A."/>
            <person name="Larsen D."/>
            <person name="Krusor M."/>
            <person name="Yao A.I."/>
            <person name="Wu D."/>
            <person name="Madern D."/>
            <person name="Eisen J.A."/>
            <person name="Darling A.E."/>
            <person name="Facciotti M.T."/>
        </authorList>
    </citation>
    <scope>NUCLEOTIDE SEQUENCE [LARGE SCALE GENOMIC DNA]</scope>
    <source>
        <strain evidence="2 3">JCM 13552</strain>
    </source>
</reference>
<accession>M0MW35</accession>
<feature type="compositionally biased region" description="Basic and acidic residues" evidence="1">
    <location>
        <begin position="78"/>
        <end position="96"/>
    </location>
</feature>
<proteinExistence type="predicted"/>
<protein>
    <submittedName>
        <fullName evidence="2">Uncharacterized protein</fullName>
    </submittedName>
</protein>
<feature type="region of interest" description="Disordered" evidence="1">
    <location>
        <begin position="73"/>
        <end position="102"/>
    </location>
</feature>
<evidence type="ECO:0000313" key="3">
    <source>
        <dbReference type="Proteomes" id="UP000011680"/>
    </source>
</evidence>
<evidence type="ECO:0000256" key="1">
    <source>
        <dbReference type="SAM" id="MobiDB-lite"/>
    </source>
</evidence>
<comment type="caution">
    <text evidence="2">The sequence shown here is derived from an EMBL/GenBank/DDBJ whole genome shotgun (WGS) entry which is preliminary data.</text>
</comment>